<dbReference type="Pfam" id="PF00892">
    <property type="entry name" value="EamA"/>
    <property type="match status" value="2"/>
</dbReference>
<evidence type="ECO:0000256" key="3">
    <source>
        <dbReference type="ARBA" id="ARBA00022989"/>
    </source>
</evidence>
<keyword evidence="4 6" id="KW-0472">Membrane</keyword>
<feature type="transmembrane region" description="Helical" evidence="6">
    <location>
        <begin position="197"/>
        <end position="217"/>
    </location>
</feature>
<keyword evidence="3 6" id="KW-1133">Transmembrane helix</keyword>
<dbReference type="Proteomes" id="UP001157974">
    <property type="component" value="Unassembled WGS sequence"/>
</dbReference>
<evidence type="ECO:0000256" key="1">
    <source>
        <dbReference type="ARBA" id="ARBA00004141"/>
    </source>
</evidence>
<dbReference type="InterPro" id="IPR037185">
    <property type="entry name" value="EmrE-like"/>
</dbReference>
<dbReference type="PANTHER" id="PTHR22911">
    <property type="entry name" value="ACYL-MALONYL CONDENSING ENZYME-RELATED"/>
    <property type="match status" value="1"/>
</dbReference>
<feature type="transmembrane region" description="Helical" evidence="6">
    <location>
        <begin position="290"/>
        <end position="310"/>
    </location>
</feature>
<feature type="region of interest" description="Disordered" evidence="5">
    <location>
        <begin position="1"/>
        <end position="35"/>
    </location>
</feature>
<dbReference type="PANTHER" id="PTHR22911:SF6">
    <property type="entry name" value="SOLUTE CARRIER FAMILY 35 MEMBER G1"/>
    <property type="match status" value="1"/>
</dbReference>
<comment type="subcellular location">
    <subcellularLocation>
        <location evidence="1">Membrane</location>
        <topology evidence="1">Multi-pass membrane protein</topology>
    </subcellularLocation>
</comment>
<feature type="domain" description="EamA" evidence="7">
    <location>
        <begin position="44"/>
        <end position="178"/>
    </location>
</feature>
<feature type="transmembrane region" description="Helical" evidence="6">
    <location>
        <begin position="163"/>
        <end position="185"/>
    </location>
</feature>
<reference evidence="8 9" key="1">
    <citation type="journal article" date="2023" name="Nat. Commun.">
        <title>Origin of minicircular mitochondrial genomes in red algae.</title>
        <authorList>
            <person name="Lee Y."/>
            <person name="Cho C.H."/>
            <person name="Lee Y.M."/>
            <person name="Park S.I."/>
            <person name="Yang J.H."/>
            <person name="West J.A."/>
            <person name="Bhattacharya D."/>
            <person name="Yoon H.S."/>
        </authorList>
    </citation>
    <scope>NUCLEOTIDE SEQUENCE [LARGE SCALE GENOMIC DNA]</scope>
    <source>
        <strain evidence="8 9">CCMP1338</strain>
        <tissue evidence="8">Whole cell</tissue>
    </source>
</reference>
<feature type="compositionally biased region" description="Basic residues" evidence="5">
    <location>
        <begin position="21"/>
        <end position="31"/>
    </location>
</feature>
<evidence type="ECO:0000313" key="9">
    <source>
        <dbReference type="Proteomes" id="UP001157974"/>
    </source>
</evidence>
<sequence length="351" mass="38339">MDQDGERTPLTAAQNPTQHPPPHRRRARRRGSQSNYSATREVAGALLVACSAACFSMMALLVRVGVVFKENRFASFQLVLSRSLFQFFAATIVLLWIKKDPLGPPDMRIWLVIRALAGGFGVVCLFYSLSLLSLGECTVLIFTMPIFTLIFSRIFLGEKVEVVDGFFGVLCLCGIALVAKPHLLFAHEVTHEMQQRLLGTGAAILAALAQASIYIVIKKMGVSVHYMMNVMYLGILGIVLAPIGGFVFGERRWHMPSAAAEWLVFLGVGFFGLLAQVFISRGLQLCRAGLGAAVTNLQIVFSFIFGIVFLDEIPSGSSMIGATIIVTSTLGVVWNKTTPSRVSFEERRGST</sequence>
<evidence type="ECO:0000256" key="2">
    <source>
        <dbReference type="ARBA" id="ARBA00022692"/>
    </source>
</evidence>
<evidence type="ECO:0000313" key="8">
    <source>
        <dbReference type="EMBL" id="KAJ8906518.1"/>
    </source>
</evidence>
<proteinExistence type="predicted"/>
<feature type="transmembrane region" description="Helical" evidence="6">
    <location>
        <begin position="109"/>
        <end position="132"/>
    </location>
</feature>
<feature type="transmembrane region" description="Helical" evidence="6">
    <location>
        <begin position="138"/>
        <end position="156"/>
    </location>
</feature>
<dbReference type="SUPFAM" id="SSF103481">
    <property type="entry name" value="Multidrug resistance efflux transporter EmrE"/>
    <property type="match status" value="2"/>
</dbReference>
<keyword evidence="9" id="KW-1185">Reference proteome</keyword>
<feature type="transmembrane region" description="Helical" evidence="6">
    <location>
        <begin position="260"/>
        <end position="278"/>
    </location>
</feature>
<evidence type="ECO:0000256" key="4">
    <source>
        <dbReference type="ARBA" id="ARBA00023136"/>
    </source>
</evidence>
<feature type="transmembrane region" description="Helical" evidence="6">
    <location>
        <begin position="229"/>
        <end position="248"/>
    </location>
</feature>
<evidence type="ECO:0000259" key="7">
    <source>
        <dbReference type="Pfam" id="PF00892"/>
    </source>
</evidence>
<protein>
    <recommendedName>
        <fullName evidence="7">EamA domain-containing protein</fullName>
    </recommendedName>
</protein>
<dbReference type="AlphaFoldDB" id="A0AAV8UZD8"/>
<dbReference type="GO" id="GO:0016020">
    <property type="term" value="C:membrane"/>
    <property type="evidence" value="ECO:0007669"/>
    <property type="project" value="UniProtKB-SubCell"/>
</dbReference>
<gene>
    <name evidence="8" type="ORF">NDN08_003011</name>
</gene>
<accession>A0AAV8UZD8</accession>
<feature type="transmembrane region" description="Helical" evidence="6">
    <location>
        <begin position="42"/>
        <end position="62"/>
    </location>
</feature>
<keyword evidence="2 6" id="KW-0812">Transmembrane</keyword>
<organism evidence="8 9">
    <name type="scientific">Rhodosorus marinus</name>
    <dbReference type="NCBI Taxonomy" id="101924"/>
    <lineage>
        <taxon>Eukaryota</taxon>
        <taxon>Rhodophyta</taxon>
        <taxon>Stylonematophyceae</taxon>
        <taxon>Stylonematales</taxon>
        <taxon>Stylonemataceae</taxon>
        <taxon>Rhodosorus</taxon>
    </lineage>
</organism>
<dbReference type="EMBL" id="JAMWBK010000003">
    <property type="protein sequence ID" value="KAJ8906518.1"/>
    <property type="molecule type" value="Genomic_DNA"/>
</dbReference>
<feature type="transmembrane region" description="Helical" evidence="6">
    <location>
        <begin position="316"/>
        <end position="334"/>
    </location>
</feature>
<evidence type="ECO:0000256" key="5">
    <source>
        <dbReference type="SAM" id="MobiDB-lite"/>
    </source>
</evidence>
<feature type="transmembrane region" description="Helical" evidence="6">
    <location>
        <begin position="74"/>
        <end position="97"/>
    </location>
</feature>
<feature type="domain" description="EamA" evidence="7">
    <location>
        <begin position="199"/>
        <end position="333"/>
    </location>
</feature>
<dbReference type="InterPro" id="IPR000620">
    <property type="entry name" value="EamA_dom"/>
</dbReference>
<name>A0AAV8UZD8_9RHOD</name>
<comment type="caution">
    <text evidence="8">The sequence shown here is derived from an EMBL/GenBank/DDBJ whole genome shotgun (WGS) entry which is preliminary data.</text>
</comment>
<evidence type="ECO:0000256" key="6">
    <source>
        <dbReference type="SAM" id="Phobius"/>
    </source>
</evidence>